<evidence type="ECO:0000256" key="3">
    <source>
        <dbReference type="SAM" id="SignalP"/>
    </source>
</evidence>
<keyword evidence="2" id="KW-0812">Transmembrane</keyword>
<evidence type="ECO:0000313" key="5">
    <source>
        <dbReference type="EMBL" id="CCH86783.1"/>
    </source>
</evidence>
<dbReference type="PANTHER" id="PTHR30487:SF0">
    <property type="entry name" value="PREPILIN LEADER PEPTIDASE_N-METHYLTRANSFERASE-RELATED"/>
    <property type="match status" value="1"/>
</dbReference>
<dbReference type="Proteomes" id="UP000006461">
    <property type="component" value="Chromosome"/>
</dbReference>
<feature type="transmembrane region" description="Helical" evidence="2">
    <location>
        <begin position="179"/>
        <end position="202"/>
    </location>
</feature>
<sequence length="237" mass="23506">MTVLLCVAVALLGAVAGRAAHQLAGSALTRPPGPAPVDGDGGAAAVTTSPRTAVGAGAVLAAAVGAVAATAVVLRFGASADLPAWLWFVAVGLLLGVVDLREHRLPNRVLLPGTAVAVVLLTGAALATDRWDDLGRGLLAGLASFGLLLVMALISPSGLGMGDVKLVALTGLYLGWLGWPVVLVGVFLGFLAQGLLGLGLLAARRAGLRTDLPFGPALLAGALAAALLTGPWAVSTW</sequence>
<evidence type="ECO:0000256" key="2">
    <source>
        <dbReference type="SAM" id="Phobius"/>
    </source>
</evidence>
<feature type="transmembrane region" description="Helical" evidence="2">
    <location>
        <begin position="81"/>
        <end position="98"/>
    </location>
</feature>
<name>I4ETS0_MODI5</name>
<reference evidence="5 6" key="1">
    <citation type="journal article" date="2012" name="J. Bacteriol.">
        <title>Genome Sequence of Radiation-Resistant Modestobacter marinus Strain BC501, a Representative Actinobacterium That Thrives on Calcareous Stone Surfaces.</title>
        <authorList>
            <person name="Normand P."/>
            <person name="Gury J."/>
            <person name="Pujic P."/>
            <person name="Chouaia B."/>
            <person name="Crotti E."/>
            <person name="Brusetti L."/>
            <person name="Daffonchio D."/>
            <person name="Vacherie B."/>
            <person name="Barbe V."/>
            <person name="Medigue C."/>
            <person name="Calteau A."/>
            <person name="Ghodhbane-Gtari F."/>
            <person name="Essoussi I."/>
            <person name="Nouioui I."/>
            <person name="Abbassi-Ghozzi I."/>
            <person name="Gtari M."/>
        </authorList>
    </citation>
    <scope>NUCLEOTIDE SEQUENCE [LARGE SCALE GENOMIC DNA]</scope>
    <source>
        <strain evidence="6">BC 501</strain>
    </source>
</reference>
<keyword evidence="2" id="KW-0472">Membrane</keyword>
<feature type="transmembrane region" description="Helical" evidence="2">
    <location>
        <begin position="214"/>
        <end position="234"/>
    </location>
</feature>
<dbReference type="HOGENOM" id="CLU_057101_2_0_11"/>
<protein>
    <submittedName>
        <fullName evidence="5">Peptidase A24A prepilin type IV</fullName>
    </submittedName>
</protein>
<accession>I4ETS0</accession>
<evidence type="ECO:0000259" key="4">
    <source>
        <dbReference type="Pfam" id="PF01478"/>
    </source>
</evidence>
<organism evidence="5 6">
    <name type="scientific">Modestobacter italicus (strain DSM 44449 / CECT 9708 / BC 501)</name>
    <dbReference type="NCBI Taxonomy" id="2732864"/>
    <lineage>
        <taxon>Bacteria</taxon>
        <taxon>Bacillati</taxon>
        <taxon>Actinomycetota</taxon>
        <taxon>Actinomycetes</taxon>
        <taxon>Geodermatophilales</taxon>
        <taxon>Geodermatophilaceae</taxon>
        <taxon>Modestobacter</taxon>
    </lineage>
</organism>
<comment type="similarity">
    <text evidence="1">Belongs to the peptidase A24 family.</text>
</comment>
<evidence type="ECO:0000313" key="6">
    <source>
        <dbReference type="Proteomes" id="UP000006461"/>
    </source>
</evidence>
<dbReference type="STRING" id="477641.MODMU_1334"/>
<dbReference type="GO" id="GO:0004190">
    <property type="term" value="F:aspartic-type endopeptidase activity"/>
    <property type="evidence" value="ECO:0007669"/>
    <property type="project" value="InterPro"/>
</dbReference>
<feature type="transmembrane region" description="Helical" evidence="2">
    <location>
        <begin position="110"/>
        <end position="127"/>
    </location>
</feature>
<proteinExistence type="inferred from homology"/>
<dbReference type="OMA" id="TVIDVRH"/>
<gene>
    <name evidence="5" type="ordered locus">MODMU_1334</name>
</gene>
<dbReference type="InterPro" id="IPR000045">
    <property type="entry name" value="Prepilin_IV_endopep_pep"/>
</dbReference>
<dbReference type="EMBL" id="FO203431">
    <property type="protein sequence ID" value="CCH86783.1"/>
    <property type="molecule type" value="Genomic_DNA"/>
</dbReference>
<keyword evidence="6" id="KW-1185">Reference proteome</keyword>
<feature type="domain" description="Prepilin type IV endopeptidase peptidase" evidence="4">
    <location>
        <begin position="88"/>
        <end position="188"/>
    </location>
</feature>
<dbReference type="eggNOG" id="COG1989">
    <property type="taxonomic scope" value="Bacteria"/>
</dbReference>
<feature type="transmembrane region" description="Helical" evidence="2">
    <location>
        <begin position="139"/>
        <end position="159"/>
    </location>
</feature>
<feature type="signal peptide" evidence="3">
    <location>
        <begin position="1"/>
        <end position="19"/>
    </location>
</feature>
<evidence type="ECO:0000256" key="1">
    <source>
        <dbReference type="ARBA" id="ARBA00005801"/>
    </source>
</evidence>
<dbReference type="InterPro" id="IPR050882">
    <property type="entry name" value="Prepilin_peptidase/N-MTase"/>
</dbReference>
<dbReference type="AlphaFoldDB" id="I4ETS0"/>
<feature type="chain" id="PRO_5003689244" evidence="3">
    <location>
        <begin position="20"/>
        <end position="237"/>
    </location>
</feature>
<dbReference type="Pfam" id="PF01478">
    <property type="entry name" value="Peptidase_A24"/>
    <property type="match status" value="1"/>
</dbReference>
<keyword evidence="2" id="KW-1133">Transmembrane helix</keyword>
<keyword evidence="3" id="KW-0732">Signal</keyword>
<dbReference type="Gene3D" id="1.20.120.1220">
    <property type="match status" value="1"/>
</dbReference>
<dbReference type="GO" id="GO:0005886">
    <property type="term" value="C:plasma membrane"/>
    <property type="evidence" value="ECO:0007669"/>
    <property type="project" value="TreeGrafter"/>
</dbReference>
<dbReference type="PANTHER" id="PTHR30487">
    <property type="entry name" value="TYPE 4 PREPILIN-LIKE PROTEINS LEADER PEPTIDE-PROCESSING ENZYME"/>
    <property type="match status" value="1"/>
</dbReference>
<dbReference type="GO" id="GO:0006465">
    <property type="term" value="P:signal peptide processing"/>
    <property type="evidence" value="ECO:0007669"/>
    <property type="project" value="TreeGrafter"/>
</dbReference>
<feature type="transmembrane region" description="Helical" evidence="2">
    <location>
        <begin position="53"/>
        <end position="74"/>
    </location>
</feature>
<dbReference type="KEGG" id="mmar:MODMU_1334"/>